<accession>A0A1D1UW13</accession>
<evidence type="ECO:0000256" key="1">
    <source>
        <dbReference type="ARBA" id="ARBA00022441"/>
    </source>
</evidence>
<comment type="caution">
    <text evidence="6">The sequence shown here is derived from an EMBL/GenBank/DDBJ whole genome shotgun (WGS) entry which is preliminary data.</text>
</comment>
<dbReference type="Gene3D" id="3.30.710.10">
    <property type="entry name" value="Potassium Channel Kv1.1, Chain A"/>
    <property type="match status" value="1"/>
</dbReference>
<gene>
    <name evidence="6" type="primary">RvY_02767-1</name>
    <name evidence="6" type="synonym">RvY_02767.1</name>
    <name evidence="6" type="ORF">RvY_02767</name>
</gene>
<evidence type="ECO:0000259" key="5">
    <source>
        <dbReference type="PROSITE" id="PS50097"/>
    </source>
</evidence>
<dbReference type="Pfam" id="PF01344">
    <property type="entry name" value="Kelch_1"/>
    <property type="match status" value="1"/>
</dbReference>
<dbReference type="InterPro" id="IPR011333">
    <property type="entry name" value="SKP1/BTB/POZ_sf"/>
</dbReference>
<dbReference type="PROSITE" id="PS50097">
    <property type="entry name" value="BTB"/>
    <property type="match status" value="1"/>
</dbReference>
<dbReference type="SMART" id="SM00875">
    <property type="entry name" value="BACK"/>
    <property type="match status" value="1"/>
</dbReference>
<dbReference type="InterPro" id="IPR011705">
    <property type="entry name" value="BACK"/>
</dbReference>
<dbReference type="Gene3D" id="2.120.10.80">
    <property type="entry name" value="Kelch-type beta propeller"/>
    <property type="match status" value="1"/>
</dbReference>
<feature type="region of interest" description="Disordered" evidence="4">
    <location>
        <begin position="612"/>
        <end position="631"/>
    </location>
</feature>
<dbReference type="SMART" id="SM00225">
    <property type="entry name" value="BTB"/>
    <property type="match status" value="1"/>
</dbReference>
<protein>
    <recommendedName>
        <fullName evidence="5">BTB domain-containing protein</fullName>
    </recommendedName>
</protein>
<evidence type="ECO:0000256" key="4">
    <source>
        <dbReference type="SAM" id="MobiDB-lite"/>
    </source>
</evidence>
<keyword evidence="3" id="KW-0009">Actin-binding</keyword>
<dbReference type="SUPFAM" id="SSF117281">
    <property type="entry name" value="Kelch motif"/>
    <property type="match status" value="1"/>
</dbReference>
<dbReference type="SMART" id="SM00612">
    <property type="entry name" value="Kelch"/>
    <property type="match status" value="6"/>
</dbReference>
<dbReference type="InterPro" id="IPR015915">
    <property type="entry name" value="Kelch-typ_b-propeller"/>
</dbReference>
<dbReference type="Proteomes" id="UP000186922">
    <property type="component" value="Unassembled WGS sequence"/>
</dbReference>
<feature type="compositionally biased region" description="Basic and acidic residues" evidence="4">
    <location>
        <begin position="7"/>
        <end position="19"/>
    </location>
</feature>
<keyword evidence="1" id="KW-0880">Kelch repeat</keyword>
<evidence type="ECO:0000256" key="3">
    <source>
        <dbReference type="ARBA" id="ARBA00023203"/>
    </source>
</evidence>
<feature type="region of interest" description="Disordered" evidence="4">
    <location>
        <begin position="1"/>
        <end position="33"/>
    </location>
</feature>
<dbReference type="InterPro" id="IPR006652">
    <property type="entry name" value="Kelch_1"/>
</dbReference>
<dbReference type="Pfam" id="PF07707">
    <property type="entry name" value="BACK"/>
    <property type="match status" value="1"/>
</dbReference>
<organism evidence="6 7">
    <name type="scientific">Ramazzottius varieornatus</name>
    <name type="common">Water bear</name>
    <name type="synonym">Tardigrade</name>
    <dbReference type="NCBI Taxonomy" id="947166"/>
    <lineage>
        <taxon>Eukaryota</taxon>
        <taxon>Metazoa</taxon>
        <taxon>Ecdysozoa</taxon>
        <taxon>Tardigrada</taxon>
        <taxon>Eutardigrada</taxon>
        <taxon>Parachela</taxon>
        <taxon>Hypsibioidea</taxon>
        <taxon>Ramazzottiidae</taxon>
        <taxon>Ramazzottius</taxon>
    </lineage>
</organism>
<reference evidence="6 7" key="1">
    <citation type="journal article" date="2016" name="Nat. Commun.">
        <title>Extremotolerant tardigrade genome and improved radiotolerance of human cultured cells by tardigrade-unique protein.</title>
        <authorList>
            <person name="Hashimoto T."/>
            <person name="Horikawa D.D."/>
            <person name="Saito Y."/>
            <person name="Kuwahara H."/>
            <person name="Kozuka-Hata H."/>
            <person name="Shin-I T."/>
            <person name="Minakuchi Y."/>
            <person name="Ohishi K."/>
            <person name="Motoyama A."/>
            <person name="Aizu T."/>
            <person name="Enomoto A."/>
            <person name="Kondo K."/>
            <person name="Tanaka S."/>
            <person name="Hara Y."/>
            <person name="Koshikawa S."/>
            <person name="Sagara H."/>
            <person name="Miura T."/>
            <person name="Yokobori S."/>
            <person name="Miyagawa K."/>
            <person name="Suzuki Y."/>
            <person name="Kubo T."/>
            <person name="Oyama M."/>
            <person name="Kohara Y."/>
            <person name="Fujiyama A."/>
            <person name="Arakawa K."/>
            <person name="Katayama T."/>
            <person name="Toyoda A."/>
            <person name="Kunieda T."/>
        </authorList>
    </citation>
    <scope>NUCLEOTIDE SEQUENCE [LARGE SCALE GENOMIC DNA]</scope>
    <source>
        <strain evidence="6 7">YOKOZUNA-1</strain>
    </source>
</reference>
<dbReference type="AlphaFoldDB" id="A0A1D1UW13"/>
<dbReference type="FunFam" id="1.25.40.420:FF:000001">
    <property type="entry name" value="Kelch-like family member 12"/>
    <property type="match status" value="1"/>
</dbReference>
<dbReference type="Gene3D" id="1.25.40.420">
    <property type="match status" value="1"/>
</dbReference>
<keyword evidence="7" id="KW-1185">Reference proteome</keyword>
<dbReference type="EMBL" id="BDGG01000001">
    <property type="protein sequence ID" value="GAU90338.1"/>
    <property type="molecule type" value="Genomic_DNA"/>
</dbReference>
<dbReference type="PANTHER" id="PTHR45632">
    <property type="entry name" value="LD33804P"/>
    <property type="match status" value="1"/>
</dbReference>
<evidence type="ECO:0000313" key="7">
    <source>
        <dbReference type="Proteomes" id="UP000186922"/>
    </source>
</evidence>
<dbReference type="OrthoDB" id="45365at2759"/>
<feature type="compositionally biased region" description="Low complexity" evidence="4">
    <location>
        <begin position="22"/>
        <end position="33"/>
    </location>
</feature>
<feature type="domain" description="BTB" evidence="5">
    <location>
        <begin position="66"/>
        <end position="135"/>
    </location>
</feature>
<evidence type="ECO:0000313" key="6">
    <source>
        <dbReference type="EMBL" id="GAU90338.1"/>
    </source>
</evidence>
<dbReference type="InterPro" id="IPR017096">
    <property type="entry name" value="BTB-kelch_protein"/>
</dbReference>
<dbReference type="SUPFAM" id="SSF54695">
    <property type="entry name" value="POZ domain"/>
    <property type="match status" value="1"/>
</dbReference>
<dbReference type="InterPro" id="IPR000210">
    <property type="entry name" value="BTB/POZ_dom"/>
</dbReference>
<dbReference type="GO" id="GO:0003779">
    <property type="term" value="F:actin binding"/>
    <property type="evidence" value="ECO:0007669"/>
    <property type="project" value="UniProtKB-KW"/>
</dbReference>
<dbReference type="PANTHER" id="PTHR45632:SF3">
    <property type="entry name" value="KELCH-LIKE PROTEIN 32"/>
    <property type="match status" value="1"/>
</dbReference>
<dbReference type="PIRSF" id="PIRSF037037">
    <property type="entry name" value="Kelch-like_protein_gigaxonin"/>
    <property type="match status" value="1"/>
</dbReference>
<dbReference type="STRING" id="947166.A0A1D1UW13"/>
<dbReference type="Pfam" id="PF00651">
    <property type="entry name" value="BTB"/>
    <property type="match status" value="1"/>
</dbReference>
<keyword evidence="2" id="KW-0677">Repeat</keyword>
<dbReference type="FunFam" id="3.30.710.10:FF:000001">
    <property type="entry name" value="Kelch-like family member 20"/>
    <property type="match status" value="1"/>
</dbReference>
<name>A0A1D1UW13_RAMVA</name>
<proteinExistence type="predicted"/>
<dbReference type="Pfam" id="PF24681">
    <property type="entry name" value="Kelch_KLHDC2_KLHL20_DRC7"/>
    <property type="match status" value="1"/>
</dbReference>
<sequence length="631" mass="71041">MSQRTPRSSEDAKKPKDNGEPSSDAGSSSSRASLHPEDVAYPYVNSQHPNSLLRGLQQLRQTETFCDVVLKGEDPSDSFLCHRLVLSSCSSYFRGMFTSNLDESRKKEVQLQNVSGKTLRSLIDYAYTSEMSIDKNNVQSLLAAATFLDIIPVRDACCNFLERNMDESNCLMIHCFAELHNCTSLADKAKTFALQKFTSVALHAEFLEIAKEKVIDLISSDDLNVEQEETVFEAIVRWYHYDPIARRDEFVEVMKFVRLPLLSPYFLEDLVANLTVVENSAEAQAILREARYFHELPNRRTEWTSPRCRLRKASGFSEVIVCVGGEDDKVVLRSVECFNPVNGSWSHLKSLPFAVSKAGLVITGENFMYLCGGEYPDGSATRAVFRYDPVLDEWRDMASLHTQRSEVGVALVDDYIYAVGGFDRSRRLDTVERFDPRANRWQFVASLRLPLSCASVVAYRSHLYVFGGTVSDTAETTNLAFRYDPKSNLWSDLARMPSPRSGCSVCVGPSGLIYVVGGLLGGQETLSRVDAYDPVNNAWTTKCSMNSRKYRPGIALLDTRIFVLGGETHIDVHSNEIEFYDEERNEWTVHKSELPCSRSWLSCAVMRVKKGDANEPSTSRKSTDRAGWMRP</sequence>
<evidence type="ECO:0000256" key="2">
    <source>
        <dbReference type="ARBA" id="ARBA00022737"/>
    </source>
</evidence>